<dbReference type="AlphaFoldDB" id="A0A0M2SV43"/>
<gene>
    <name evidence="3" type="ORF">WQ57_18975</name>
</gene>
<keyword evidence="4" id="KW-1185">Reference proteome</keyword>
<reference evidence="3 4" key="1">
    <citation type="submission" date="2015-04" db="EMBL/GenBank/DDBJ databases">
        <title>Taxonomic description and genome sequence of Bacillus campisalis sp. nov., a novel member of the genus Bacillus isolated from solar saltern.</title>
        <authorList>
            <person name="Mathan Kumar R."/>
            <person name="Kaur G."/>
            <person name="Kumar A."/>
            <person name="Singh N.K."/>
            <person name="Kaur N."/>
            <person name="Kumar N."/>
            <person name="Mayilraj S."/>
        </authorList>
    </citation>
    <scope>NUCLEOTIDE SEQUENCE [LARGE SCALE GENOMIC DNA]</scope>
    <source>
        <strain evidence="3 4">SA2-6</strain>
    </source>
</reference>
<dbReference type="PANTHER" id="PTHR11941:SF54">
    <property type="entry name" value="ENOYL-COA HYDRATASE, MITOCHONDRIAL"/>
    <property type="match status" value="1"/>
</dbReference>
<comment type="similarity">
    <text evidence="1">Belongs to the enoyl-CoA hydratase/isomerase family.</text>
</comment>
<dbReference type="InterPro" id="IPR001753">
    <property type="entry name" value="Enoyl-CoA_hydra/iso"/>
</dbReference>
<dbReference type="OrthoDB" id="9775794at2"/>
<dbReference type="SUPFAM" id="SSF52096">
    <property type="entry name" value="ClpP/crotonase"/>
    <property type="match status" value="1"/>
</dbReference>
<dbReference type="Gene3D" id="3.90.226.10">
    <property type="entry name" value="2-enoyl-CoA Hydratase, Chain A, domain 1"/>
    <property type="match status" value="1"/>
</dbReference>
<dbReference type="CDD" id="cd06558">
    <property type="entry name" value="crotonase-like"/>
    <property type="match status" value="1"/>
</dbReference>
<keyword evidence="2" id="KW-0456">Lyase</keyword>
<comment type="caution">
    <text evidence="3">The sequence shown here is derived from an EMBL/GenBank/DDBJ whole genome shotgun (WGS) entry which is preliminary data.</text>
</comment>
<accession>A0A0M2SV43</accession>
<dbReference type="InterPro" id="IPR029045">
    <property type="entry name" value="ClpP/crotonase-like_dom_sf"/>
</dbReference>
<dbReference type="EMBL" id="LAYY01000029">
    <property type="protein sequence ID" value="KKK36500.1"/>
    <property type="molecule type" value="Genomic_DNA"/>
</dbReference>
<protein>
    <recommendedName>
        <fullName evidence="5">Enoyl-CoA hydratase</fullName>
    </recommendedName>
</protein>
<dbReference type="RefSeq" id="WP_046525342.1">
    <property type="nucleotide sequence ID" value="NZ_LAYY01000029.1"/>
</dbReference>
<proteinExistence type="inferred from homology"/>
<evidence type="ECO:0008006" key="5">
    <source>
        <dbReference type="Google" id="ProtNLM"/>
    </source>
</evidence>
<evidence type="ECO:0000313" key="4">
    <source>
        <dbReference type="Proteomes" id="UP000034166"/>
    </source>
</evidence>
<name>A0A0M2SV43_9BACI</name>
<organism evidence="3 4">
    <name type="scientific">Mesobacillus campisalis</name>
    <dbReference type="NCBI Taxonomy" id="1408103"/>
    <lineage>
        <taxon>Bacteria</taxon>
        <taxon>Bacillati</taxon>
        <taxon>Bacillota</taxon>
        <taxon>Bacilli</taxon>
        <taxon>Bacillales</taxon>
        <taxon>Bacillaceae</taxon>
        <taxon>Mesobacillus</taxon>
    </lineage>
</organism>
<dbReference type="Pfam" id="PF00378">
    <property type="entry name" value="ECH_1"/>
    <property type="match status" value="1"/>
</dbReference>
<dbReference type="InterPro" id="IPR014748">
    <property type="entry name" value="Enoyl-CoA_hydra_C"/>
</dbReference>
<dbReference type="GO" id="GO:0006635">
    <property type="term" value="P:fatty acid beta-oxidation"/>
    <property type="evidence" value="ECO:0007669"/>
    <property type="project" value="TreeGrafter"/>
</dbReference>
<dbReference type="PANTHER" id="PTHR11941">
    <property type="entry name" value="ENOYL-COA HYDRATASE-RELATED"/>
    <property type="match status" value="1"/>
</dbReference>
<dbReference type="GO" id="GO:0016829">
    <property type="term" value="F:lyase activity"/>
    <property type="evidence" value="ECO:0007669"/>
    <property type="project" value="UniProtKB-KW"/>
</dbReference>
<evidence type="ECO:0000313" key="3">
    <source>
        <dbReference type="EMBL" id="KKK36500.1"/>
    </source>
</evidence>
<sequence>MGRAVTETEDIYLVKDGTIATLYFNRPQKRNALTFEMWKRIGSMVDDVESDPNIKVLILRGVDETAFAAGADISEFKTLRYTAEGANTYNNATLEAEAKLGSLSKPTIAMIQSYCVGGGCELALACDFRFSDNTGKFGITPAKLGLIYNLAGTKNLVDLVGPSNAKDILFSGRIIKAEEASRMGLIDRLYTSEELEKETYEYAKLLSKNAQMSVRGSKRIIGEVLQGATEESEEISQLILSSFESSDYKEGVHAFLEKRKPNFKYS</sequence>
<evidence type="ECO:0000256" key="2">
    <source>
        <dbReference type="ARBA" id="ARBA00023239"/>
    </source>
</evidence>
<evidence type="ECO:0000256" key="1">
    <source>
        <dbReference type="ARBA" id="ARBA00005254"/>
    </source>
</evidence>
<dbReference type="Proteomes" id="UP000034166">
    <property type="component" value="Unassembled WGS sequence"/>
</dbReference>
<dbReference type="Gene3D" id="1.10.12.10">
    <property type="entry name" value="Lyase 2-enoyl-coa Hydratase, Chain A, domain 2"/>
    <property type="match status" value="1"/>
</dbReference>
<dbReference type="PATRIC" id="fig|1408103.3.peg.4203"/>